<sequence length="184" mass="20562">MIGRISSQRASHARGTNLVRRDKQEDSHDVQMGTSLELIRNELHEMKTMMEKQMQMLTKEVRIIKSRLPARKSGTLTRCGRKRRQESVAGEKKNGKGDGGGEGSLSNRTHIGCDENYGWDIDDHDMYQHKNFEVKTIVGKRDPAIQCDNARGDMVENKAINVNGNEQGSKKKCVEKMAGSGSCG</sequence>
<protein>
    <submittedName>
        <fullName evidence="2">Uncharacterized protein</fullName>
    </submittedName>
</protein>
<feature type="region of interest" description="Disordered" evidence="1">
    <location>
        <begin position="68"/>
        <end position="108"/>
    </location>
</feature>
<dbReference type="Proteomes" id="UP001457282">
    <property type="component" value="Unassembled WGS sequence"/>
</dbReference>
<proteinExistence type="predicted"/>
<dbReference type="EMBL" id="JBEDUW010000006">
    <property type="protein sequence ID" value="KAK9922207.1"/>
    <property type="molecule type" value="Genomic_DNA"/>
</dbReference>
<accession>A0AAW1WBU5</accession>
<reference evidence="2 3" key="1">
    <citation type="journal article" date="2023" name="G3 (Bethesda)">
        <title>A chromosome-length genome assembly and annotation of blackberry (Rubus argutus, cv. 'Hillquist').</title>
        <authorList>
            <person name="Bruna T."/>
            <person name="Aryal R."/>
            <person name="Dudchenko O."/>
            <person name="Sargent D.J."/>
            <person name="Mead D."/>
            <person name="Buti M."/>
            <person name="Cavallini A."/>
            <person name="Hytonen T."/>
            <person name="Andres J."/>
            <person name="Pham M."/>
            <person name="Weisz D."/>
            <person name="Mascagni F."/>
            <person name="Usai G."/>
            <person name="Natali L."/>
            <person name="Bassil N."/>
            <person name="Fernandez G.E."/>
            <person name="Lomsadze A."/>
            <person name="Armour M."/>
            <person name="Olukolu B."/>
            <person name="Poorten T."/>
            <person name="Britton C."/>
            <person name="Davik J."/>
            <person name="Ashrafi H."/>
            <person name="Aiden E.L."/>
            <person name="Borodovsky M."/>
            <person name="Worthington M."/>
        </authorList>
    </citation>
    <scope>NUCLEOTIDE SEQUENCE [LARGE SCALE GENOMIC DNA]</scope>
    <source>
        <strain evidence="2">PI 553951</strain>
    </source>
</reference>
<keyword evidence="3" id="KW-1185">Reference proteome</keyword>
<feature type="compositionally biased region" description="Basic and acidic residues" evidence="1">
    <location>
        <begin position="85"/>
        <end position="96"/>
    </location>
</feature>
<feature type="compositionally biased region" description="Basic and acidic residues" evidence="1">
    <location>
        <begin position="19"/>
        <end position="29"/>
    </location>
</feature>
<evidence type="ECO:0000256" key="1">
    <source>
        <dbReference type="SAM" id="MobiDB-lite"/>
    </source>
</evidence>
<feature type="region of interest" description="Disordered" evidence="1">
    <location>
        <begin position="1"/>
        <end position="34"/>
    </location>
</feature>
<evidence type="ECO:0000313" key="3">
    <source>
        <dbReference type="Proteomes" id="UP001457282"/>
    </source>
</evidence>
<organism evidence="2 3">
    <name type="scientific">Rubus argutus</name>
    <name type="common">Southern blackberry</name>
    <dbReference type="NCBI Taxonomy" id="59490"/>
    <lineage>
        <taxon>Eukaryota</taxon>
        <taxon>Viridiplantae</taxon>
        <taxon>Streptophyta</taxon>
        <taxon>Embryophyta</taxon>
        <taxon>Tracheophyta</taxon>
        <taxon>Spermatophyta</taxon>
        <taxon>Magnoliopsida</taxon>
        <taxon>eudicotyledons</taxon>
        <taxon>Gunneridae</taxon>
        <taxon>Pentapetalae</taxon>
        <taxon>rosids</taxon>
        <taxon>fabids</taxon>
        <taxon>Rosales</taxon>
        <taxon>Rosaceae</taxon>
        <taxon>Rosoideae</taxon>
        <taxon>Rosoideae incertae sedis</taxon>
        <taxon>Rubus</taxon>
    </lineage>
</organism>
<evidence type="ECO:0000313" key="2">
    <source>
        <dbReference type="EMBL" id="KAK9922207.1"/>
    </source>
</evidence>
<dbReference type="AlphaFoldDB" id="A0AAW1WBU5"/>
<name>A0AAW1WBU5_RUBAR</name>
<feature type="compositionally biased region" description="Polar residues" evidence="1">
    <location>
        <begin position="1"/>
        <end position="10"/>
    </location>
</feature>
<gene>
    <name evidence="2" type="ORF">M0R45_030684</name>
</gene>
<comment type="caution">
    <text evidence="2">The sequence shown here is derived from an EMBL/GenBank/DDBJ whole genome shotgun (WGS) entry which is preliminary data.</text>
</comment>